<proteinExistence type="predicted"/>
<evidence type="ECO:0000259" key="1">
    <source>
        <dbReference type="Pfam" id="PF00326"/>
    </source>
</evidence>
<accession>A0A2Z5G970</accession>
<dbReference type="KEGG" id="abas:ACPOL_6315"/>
<dbReference type="SUPFAM" id="SSF53474">
    <property type="entry name" value="alpha/beta-Hydrolases"/>
    <property type="match status" value="1"/>
</dbReference>
<sequence length="770" mass="85553">MINHMARCRDLFLASIVVCSAQQPLATKALPFTVKDSIEMTTFSDPDTRLSNAEGQRAPDGKHFFIITTRGILRTNQLGSILWYISAGDVKSYLHTRSALAPKPHLLVKILGTPKAQQTDSYGSLITQARWSTDSKTIFFLAEQPDGHRHLFRTGLSDKRPTDLTPGKMDVSGFSEAGGTIAYIVAEHPLPPKVIGGRIDDASTDLTGLSLFQILFPKTFPDESSLWPALDLWVHFRGVNRKVNAGGKWYFPASAKGLRVAVSPNGRALIAARPVPEVPVEWHRYKTANDTYNFSTTSTGTDPSGRQFTWPWQYIYVDLSSMKVVPLVNAPSGFIFGYRDSLEAVWSRDSAAVLFTNTYLPLQSTSGTANVRNEVACAAAVYTVASRSPSCAVYTEYPKGIDGVAFGRSTDEVLLHWKGESSATTEAYRKVQQEWNLGSEVVSQEEPQSELKLFIRQDINESPKLWVSDPRTVEEKELWDPNPQLSSFDLGRASIYSWKDNSGGEWRGGLVFPPNFVRGHRYPLVIQTHGFPNEHEFLVDGSFTTGFAARPLAAGGAMVLQMGSRSGRNSGSAKDEARIQILGFKSAIDQLDRDGLIDSSRVGLIGFSRTAWYAEEALVLEPHLFHAASIIDGVDQSYMNYMLFSPENPWGAVDEEAVNGGKPFGSGLQSWTKNAAGFNLDKVQAPVRIEALGDTAILEEWEIYSALRQQGKPVDLVNLPNAQHILQQPQDRYASQQGNVDWFRFWLQGYKDPDPSKKEQYVRWDKLRPK</sequence>
<name>A0A2Z5G970_9BACT</name>
<dbReference type="InterPro" id="IPR029058">
    <property type="entry name" value="AB_hydrolase_fold"/>
</dbReference>
<dbReference type="InterPro" id="IPR001375">
    <property type="entry name" value="Peptidase_S9_cat"/>
</dbReference>
<reference evidence="2 3" key="1">
    <citation type="journal article" date="2018" name="Front. Microbiol.">
        <title>Hydrolytic Capabilities as a Key to Environmental Success: Chitinolytic and Cellulolytic Acidobacteria From Acidic Sub-arctic Soils and Boreal Peatlands.</title>
        <authorList>
            <person name="Belova S.E."/>
            <person name="Ravin N.V."/>
            <person name="Pankratov T.A."/>
            <person name="Rakitin A.L."/>
            <person name="Ivanova A.A."/>
            <person name="Beletsky A.V."/>
            <person name="Mardanov A.V."/>
            <person name="Sinninghe Damste J.S."/>
            <person name="Dedysh S.N."/>
        </authorList>
    </citation>
    <scope>NUCLEOTIDE SEQUENCE [LARGE SCALE GENOMIC DNA]</scope>
    <source>
        <strain evidence="2 3">SBC82</strain>
    </source>
</reference>
<dbReference type="GO" id="GO:0006508">
    <property type="term" value="P:proteolysis"/>
    <property type="evidence" value="ECO:0007669"/>
    <property type="project" value="InterPro"/>
</dbReference>
<dbReference type="GO" id="GO:0008236">
    <property type="term" value="F:serine-type peptidase activity"/>
    <property type="evidence" value="ECO:0007669"/>
    <property type="project" value="InterPro"/>
</dbReference>
<evidence type="ECO:0000313" key="3">
    <source>
        <dbReference type="Proteomes" id="UP000253606"/>
    </source>
</evidence>
<dbReference type="AlphaFoldDB" id="A0A2Z5G970"/>
<gene>
    <name evidence="2" type="ORF">ACPOL_6315</name>
</gene>
<dbReference type="Proteomes" id="UP000253606">
    <property type="component" value="Chromosome"/>
</dbReference>
<keyword evidence="3" id="KW-1185">Reference proteome</keyword>
<dbReference type="EMBL" id="CP030840">
    <property type="protein sequence ID" value="AXC15549.1"/>
    <property type="molecule type" value="Genomic_DNA"/>
</dbReference>
<feature type="domain" description="Peptidase S9 prolyl oligopeptidase catalytic" evidence="1">
    <location>
        <begin position="586"/>
        <end position="748"/>
    </location>
</feature>
<dbReference type="OrthoDB" id="100212at2"/>
<evidence type="ECO:0000313" key="2">
    <source>
        <dbReference type="EMBL" id="AXC15549.1"/>
    </source>
</evidence>
<dbReference type="Gene3D" id="3.40.50.1820">
    <property type="entry name" value="alpha/beta hydrolase"/>
    <property type="match status" value="1"/>
</dbReference>
<dbReference type="SUPFAM" id="SSF82171">
    <property type="entry name" value="DPP6 N-terminal domain-like"/>
    <property type="match status" value="1"/>
</dbReference>
<dbReference type="Pfam" id="PF00326">
    <property type="entry name" value="Peptidase_S9"/>
    <property type="match status" value="1"/>
</dbReference>
<organism evidence="2 3">
    <name type="scientific">Acidisarcina polymorpha</name>
    <dbReference type="NCBI Taxonomy" id="2211140"/>
    <lineage>
        <taxon>Bacteria</taxon>
        <taxon>Pseudomonadati</taxon>
        <taxon>Acidobacteriota</taxon>
        <taxon>Terriglobia</taxon>
        <taxon>Terriglobales</taxon>
        <taxon>Acidobacteriaceae</taxon>
        <taxon>Acidisarcina</taxon>
    </lineage>
</organism>
<protein>
    <submittedName>
        <fullName evidence="2">Prolyl oligopeptidase family protein, putative</fullName>
    </submittedName>
</protein>